<name>A0A2U3KUE2_9FIRM</name>
<dbReference type="AlphaFoldDB" id="A0A2U3KUE2"/>
<sequence length="51" mass="5640">MTLILILGATFRETGRSALAKQTLFQSGVTLWSKRDFAVFKRLGVVHVSMG</sequence>
<evidence type="ECO:0000313" key="2">
    <source>
        <dbReference type="Proteomes" id="UP000238916"/>
    </source>
</evidence>
<evidence type="ECO:0000313" key="1">
    <source>
        <dbReference type="EMBL" id="SPF43271.1"/>
    </source>
</evidence>
<protein>
    <submittedName>
        <fullName evidence="1">Uncharacterized protein</fullName>
    </submittedName>
</protein>
<dbReference type="Proteomes" id="UP000238916">
    <property type="component" value="Unassembled WGS sequence"/>
</dbReference>
<organism evidence="1 2">
    <name type="scientific">Candidatus Desulfosporosinus infrequens</name>
    <dbReference type="NCBI Taxonomy" id="2043169"/>
    <lineage>
        <taxon>Bacteria</taxon>
        <taxon>Bacillati</taxon>
        <taxon>Bacillota</taxon>
        <taxon>Clostridia</taxon>
        <taxon>Eubacteriales</taxon>
        <taxon>Desulfitobacteriaceae</taxon>
        <taxon>Desulfosporosinus</taxon>
    </lineage>
</organism>
<accession>A0A2U3KUE2</accession>
<dbReference type="EMBL" id="OMOF01000199">
    <property type="protein sequence ID" value="SPF43271.1"/>
    <property type="molecule type" value="Genomic_DNA"/>
</dbReference>
<reference evidence="2" key="1">
    <citation type="submission" date="2018-02" db="EMBL/GenBank/DDBJ databases">
        <authorList>
            <person name="Hausmann B."/>
        </authorList>
    </citation>
    <scope>NUCLEOTIDE SEQUENCE [LARGE SCALE GENOMIC DNA]</scope>
    <source>
        <strain evidence="2">Peat soil MAG SbF1</strain>
    </source>
</reference>
<gene>
    <name evidence="1" type="ORF">SBF1_2780001</name>
</gene>
<proteinExistence type="predicted"/>